<gene>
    <name evidence="2" type="ORF">Pla52o_11950</name>
</gene>
<reference evidence="2 3" key="1">
    <citation type="submission" date="2019-02" db="EMBL/GenBank/DDBJ databases">
        <title>Deep-cultivation of Planctomycetes and their phenomic and genomic characterization uncovers novel biology.</title>
        <authorList>
            <person name="Wiegand S."/>
            <person name="Jogler M."/>
            <person name="Boedeker C."/>
            <person name="Pinto D."/>
            <person name="Vollmers J."/>
            <person name="Rivas-Marin E."/>
            <person name="Kohn T."/>
            <person name="Peeters S.H."/>
            <person name="Heuer A."/>
            <person name="Rast P."/>
            <person name="Oberbeckmann S."/>
            <person name="Bunk B."/>
            <person name="Jeske O."/>
            <person name="Meyerdierks A."/>
            <person name="Storesund J.E."/>
            <person name="Kallscheuer N."/>
            <person name="Luecker S."/>
            <person name="Lage O.M."/>
            <person name="Pohl T."/>
            <person name="Merkel B.J."/>
            <person name="Hornburger P."/>
            <person name="Mueller R.-W."/>
            <person name="Bruemmer F."/>
            <person name="Labrenz M."/>
            <person name="Spormann A.M."/>
            <person name="Op Den Camp H."/>
            <person name="Overmann J."/>
            <person name="Amann R."/>
            <person name="Jetten M.S.M."/>
            <person name="Mascher T."/>
            <person name="Medema M.H."/>
            <person name="Devos D.P."/>
            <person name="Kaster A.-K."/>
            <person name="Ovreas L."/>
            <person name="Rohde M."/>
            <person name="Galperin M.Y."/>
            <person name="Jogler C."/>
        </authorList>
    </citation>
    <scope>NUCLEOTIDE SEQUENCE [LARGE SCALE GENOMIC DNA]</scope>
    <source>
        <strain evidence="2 3">Pla52o</strain>
    </source>
</reference>
<protein>
    <submittedName>
        <fullName evidence="2">Helix-turn-helix domain protein</fullName>
    </submittedName>
</protein>
<dbReference type="EMBL" id="SJPT01000002">
    <property type="protein sequence ID" value="TWU24899.1"/>
    <property type="molecule type" value="Genomic_DNA"/>
</dbReference>
<evidence type="ECO:0000313" key="3">
    <source>
        <dbReference type="Proteomes" id="UP000316304"/>
    </source>
</evidence>
<dbReference type="AlphaFoldDB" id="A0A5C6CQ33"/>
<dbReference type="RefSeq" id="WP_231612125.1">
    <property type="nucleotide sequence ID" value="NZ_SJPT01000002.1"/>
</dbReference>
<dbReference type="Pfam" id="PF12728">
    <property type="entry name" value="HTH_17"/>
    <property type="match status" value="1"/>
</dbReference>
<evidence type="ECO:0000259" key="1">
    <source>
        <dbReference type="Pfam" id="PF12728"/>
    </source>
</evidence>
<dbReference type="InterPro" id="IPR036388">
    <property type="entry name" value="WH-like_DNA-bd_sf"/>
</dbReference>
<name>A0A5C6CQ33_9BACT</name>
<accession>A0A5C6CQ33</accession>
<sequence length="96" mass="10034">MADLSITASVSPEDRAAIVADVVAAMRPLLSESHEPRLVDGDRMADLLGVSRPTVDRLRAAGEIPSVLLGRRRLYQPAAVVAALAAANENGSDSPC</sequence>
<proteinExistence type="predicted"/>
<evidence type="ECO:0000313" key="2">
    <source>
        <dbReference type="EMBL" id="TWU24899.1"/>
    </source>
</evidence>
<keyword evidence="3" id="KW-1185">Reference proteome</keyword>
<feature type="domain" description="Helix-turn-helix" evidence="1">
    <location>
        <begin position="44"/>
        <end position="85"/>
    </location>
</feature>
<dbReference type="Proteomes" id="UP000316304">
    <property type="component" value="Unassembled WGS sequence"/>
</dbReference>
<dbReference type="InterPro" id="IPR041657">
    <property type="entry name" value="HTH_17"/>
</dbReference>
<comment type="caution">
    <text evidence="2">The sequence shown here is derived from an EMBL/GenBank/DDBJ whole genome shotgun (WGS) entry which is preliminary data.</text>
</comment>
<organism evidence="2 3">
    <name type="scientific">Novipirellula galeiformis</name>
    <dbReference type="NCBI Taxonomy" id="2528004"/>
    <lineage>
        <taxon>Bacteria</taxon>
        <taxon>Pseudomonadati</taxon>
        <taxon>Planctomycetota</taxon>
        <taxon>Planctomycetia</taxon>
        <taxon>Pirellulales</taxon>
        <taxon>Pirellulaceae</taxon>
        <taxon>Novipirellula</taxon>
    </lineage>
</organism>
<dbReference type="SUPFAM" id="SSF46955">
    <property type="entry name" value="Putative DNA-binding domain"/>
    <property type="match status" value="1"/>
</dbReference>
<dbReference type="InterPro" id="IPR009061">
    <property type="entry name" value="DNA-bd_dom_put_sf"/>
</dbReference>
<dbReference type="Gene3D" id="1.10.10.10">
    <property type="entry name" value="Winged helix-like DNA-binding domain superfamily/Winged helix DNA-binding domain"/>
    <property type="match status" value="1"/>
</dbReference>